<sequence>MFVTRFRSLVALIVLICSAGQATAFSGLPADFDPDPDIAAPAEFLGFDPAERHLRHDQVVAYLDYLAEASDRVSIEQIGQTHGLRPLKLLVFSSPERQAQTAQLRADRVRASREGDGPPVIWLGYAVHGNEASGVTAAMITAWYLASARNDEVSGWLEEAVILMEPVLNPDGADRFAHWVNMHRGVHPVSDPADREHHENWPNGRTNYYWFDLNRDWLPLVHPESRARLAQFHAWRPHVVTDHHEMGPNSTYFFQPGVPERNNPLTPARNFSLTATIAEYHARRLDEADEPYYTRESFDDYYAGKGSTYPDLTGSVGILFEQGSARGHVQDTEYGQRTFGEAVANQIRTSLSSIEGAVAHADELIAYQAEFFRSAREAADRDRNEGWMFGDGGDPARGRALVELLLRHDITVMPVAEEVTIAGRQQPAGSAWAVPADQDQYRFLRSVFEPVTELTMETFYDVSTWPLGLSFDLPLAPVRRLPTLGEALESVAAYRPTPPASDAPAWIVPWDQRGAPPLLAALLADDYRIQVFTKPSTIQVGEDDEREFVRGSLVIHRGLQPDSAPPVDERLAELAAEHGSEVVAARRGLAVSGPDLGSPSVPVVEPVQPAMVVGQGLSPNHAGYVWHWFDHYLQQPLTRLDWMRLTRVDLSEYSHIILPDGNYSALPEPAAERLVDFVQDGGILLAARRAAAWVETLPLEWELIEDEDSEDEQQAVPERRAYGDFRDDRARELIGGSVLGVRLDPTHPLAFGYTEEDLAVMRRGRQMLKPASNPYSSVALYTDDVLVSGFLSEENRERLAGSPALSVTRHGAGAVIRVADDYLFRGYWLGTERLFANALFFSSIVGTTQLPSEAD</sequence>
<comment type="cofactor">
    <cofactor evidence="1">
        <name>Zn(2+)</name>
        <dbReference type="ChEBI" id="CHEBI:29105"/>
    </cofactor>
</comment>
<dbReference type="Gene3D" id="3.40.50.880">
    <property type="match status" value="1"/>
</dbReference>
<accession>A0A845UZQ6</accession>
<comment type="caution">
    <text evidence="10">The sequence shown here is derived from an EMBL/GenBank/DDBJ whole genome shotgun (WGS) entry which is preliminary data.</text>
</comment>
<dbReference type="SUPFAM" id="SSF52317">
    <property type="entry name" value="Class I glutamine amidotransferase-like"/>
    <property type="match status" value="1"/>
</dbReference>
<comment type="caution">
    <text evidence="7">Lacks conserved residue(s) required for the propagation of feature annotation.</text>
</comment>
<dbReference type="AlphaFoldDB" id="A0A845UZQ6"/>
<dbReference type="GO" id="GO:0006508">
    <property type="term" value="P:proteolysis"/>
    <property type="evidence" value="ECO:0007669"/>
    <property type="project" value="UniProtKB-KW"/>
</dbReference>
<dbReference type="InterPro" id="IPR000834">
    <property type="entry name" value="Peptidase_M14"/>
</dbReference>
<keyword evidence="8" id="KW-0732">Signal</keyword>
<dbReference type="RefSeq" id="WP_164211153.1">
    <property type="nucleotide sequence ID" value="NZ_JAAGSC010000040.1"/>
</dbReference>
<comment type="similarity">
    <text evidence="2 7">Belongs to the peptidase M14 family.</text>
</comment>
<evidence type="ECO:0000256" key="6">
    <source>
        <dbReference type="ARBA" id="ARBA00023049"/>
    </source>
</evidence>
<evidence type="ECO:0000259" key="9">
    <source>
        <dbReference type="PROSITE" id="PS52035"/>
    </source>
</evidence>
<dbReference type="GO" id="GO:0008270">
    <property type="term" value="F:zinc ion binding"/>
    <property type="evidence" value="ECO:0007669"/>
    <property type="project" value="InterPro"/>
</dbReference>
<keyword evidence="11" id="KW-1185">Reference proteome</keyword>
<dbReference type="Gene3D" id="3.40.630.10">
    <property type="entry name" value="Zn peptidases"/>
    <property type="match status" value="1"/>
</dbReference>
<dbReference type="InterPro" id="IPR029062">
    <property type="entry name" value="Class_I_gatase-like"/>
</dbReference>
<feature type="domain" description="Peptidase M14" evidence="9">
    <location>
        <begin position="52"/>
        <end position="382"/>
    </location>
</feature>
<evidence type="ECO:0000256" key="7">
    <source>
        <dbReference type="PROSITE-ProRule" id="PRU01379"/>
    </source>
</evidence>
<protein>
    <recommendedName>
        <fullName evidence="9">Peptidase M14 domain-containing protein</fullName>
    </recommendedName>
</protein>
<keyword evidence="4" id="KW-0378">Hydrolase</keyword>
<evidence type="ECO:0000256" key="8">
    <source>
        <dbReference type="SAM" id="SignalP"/>
    </source>
</evidence>
<evidence type="ECO:0000313" key="10">
    <source>
        <dbReference type="EMBL" id="NDY95772.1"/>
    </source>
</evidence>
<evidence type="ECO:0000313" key="11">
    <source>
        <dbReference type="Proteomes" id="UP000484885"/>
    </source>
</evidence>
<feature type="signal peptide" evidence="8">
    <location>
        <begin position="1"/>
        <end position="24"/>
    </location>
</feature>
<dbReference type="Proteomes" id="UP000484885">
    <property type="component" value="Unassembled WGS sequence"/>
</dbReference>
<keyword evidence="5" id="KW-0862">Zinc</keyword>
<dbReference type="PANTHER" id="PTHR11705">
    <property type="entry name" value="PROTEASE FAMILY M14 CARBOXYPEPTIDASE A,B"/>
    <property type="match status" value="1"/>
</dbReference>
<name>A0A845UZQ6_9GAMM</name>
<evidence type="ECO:0000256" key="5">
    <source>
        <dbReference type="ARBA" id="ARBA00022833"/>
    </source>
</evidence>
<organism evidence="10 11">
    <name type="scientific">Wenzhouxiangella limi</name>
    <dbReference type="NCBI Taxonomy" id="2707351"/>
    <lineage>
        <taxon>Bacteria</taxon>
        <taxon>Pseudomonadati</taxon>
        <taxon>Pseudomonadota</taxon>
        <taxon>Gammaproteobacteria</taxon>
        <taxon>Chromatiales</taxon>
        <taxon>Wenzhouxiangellaceae</taxon>
        <taxon>Wenzhouxiangella</taxon>
    </lineage>
</organism>
<proteinExistence type="inferred from homology"/>
<reference evidence="10 11" key="1">
    <citation type="submission" date="2020-02" db="EMBL/GenBank/DDBJ databases">
        <authorList>
            <person name="Zhang X.-Y."/>
        </authorList>
    </citation>
    <scope>NUCLEOTIDE SEQUENCE [LARGE SCALE GENOMIC DNA]</scope>
    <source>
        <strain evidence="10 11">C33</strain>
    </source>
</reference>
<evidence type="ECO:0000256" key="4">
    <source>
        <dbReference type="ARBA" id="ARBA00022801"/>
    </source>
</evidence>
<dbReference type="GO" id="GO:0005615">
    <property type="term" value="C:extracellular space"/>
    <property type="evidence" value="ECO:0007669"/>
    <property type="project" value="TreeGrafter"/>
</dbReference>
<dbReference type="GO" id="GO:0004181">
    <property type="term" value="F:metallocarboxypeptidase activity"/>
    <property type="evidence" value="ECO:0007669"/>
    <property type="project" value="InterPro"/>
</dbReference>
<dbReference type="Pfam" id="PF00246">
    <property type="entry name" value="Peptidase_M14"/>
    <property type="match status" value="1"/>
</dbReference>
<dbReference type="PANTHER" id="PTHR11705:SF143">
    <property type="entry name" value="SLL0236 PROTEIN"/>
    <property type="match status" value="1"/>
</dbReference>
<dbReference type="SMART" id="SM00631">
    <property type="entry name" value="Zn_pept"/>
    <property type="match status" value="1"/>
</dbReference>
<dbReference type="SUPFAM" id="SSF53187">
    <property type="entry name" value="Zn-dependent exopeptidases"/>
    <property type="match status" value="1"/>
</dbReference>
<feature type="chain" id="PRO_5032973612" description="Peptidase M14 domain-containing protein" evidence="8">
    <location>
        <begin position="25"/>
        <end position="855"/>
    </location>
</feature>
<dbReference type="PROSITE" id="PS52035">
    <property type="entry name" value="PEPTIDASE_M14"/>
    <property type="match status" value="1"/>
</dbReference>
<evidence type="ECO:0000256" key="1">
    <source>
        <dbReference type="ARBA" id="ARBA00001947"/>
    </source>
</evidence>
<evidence type="ECO:0000256" key="3">
    <source>
        <dbReference type="ARBA" id="ARBA00022670"/>
    </source>
</evidence>
<gene>
    <name evidence="10" type="ORF">G3I74_08535</name>
</gene>
<dbReference type="EMBL" id="JAAGSC010000040">
    <property type="protein sequence ID" value="NDY95772.1"/>
    <property type="molecule type" value="Genomic_DNA"/>
</dbReference>
<keyword evidence="3" id="KW-0645">Protease</keyword>
<keyword evidence="6" id="KW-0482">Metalloprotease</keyword>
<evidence type="ECO:0000256" key="2">
    <source>
        <dbReference type="ARBA" id="ARBA00005988"/>
    </source>
</evidence>